<dbReference type="HOGENOM" id="CLU_1570692_0_0_1"/>
<protein>
    <submittedName>
        <fullName evidence="1">Uncharacterized protein</fullName>
    </submittedName>
</protein>
<dbReference type="AlphaFoldDB" id="S8E807"/>
<dbReference type="Proteomes" id="UP000015241">
    <property type="component" value="Unassembled WGS sequence"/>
</dbReference>
<reference evidence="1 2" key="1">
    <citation type="journal article" date="2012" name="Science">
        <title>The Paleozoic origin of enzymatic lignin decomposition reconstructed from 31 fungal genomes.</title>
        <authorList>
            <person name="Floudas D."/>
            <person name="Binder M."/>
            <person name="Riley R."/>
            <person name="Barry K."/>
            <person name="Blanchette R.A."/>
            <person name="Henrissat B."/>
            <person name="Martinez A.T."/>
            <person name="Otillar R."/>
            <person name="Spatafora J.W."/>
            <person name="Yadav J.S."/>
            <person name="Aerts A."/>
            <person name="Benoit I."/>
            <person name="Boyd A."/>
            <person name="Carlson A."/>
            <person name="Copeland A."/>
            <person name="Coutinho P.M."/>
            <person name="de Vries R.P."/>
            <person name="Ferreira P."/>
            <person name="Findley K."/>
            <person name="Foster B."/>
            <person name="Gaskell J."/>
            <person name="Glotzer D."/>
            <person name="Gorecki P."/>
            <person name="Heitman J."/>
            <person name="Hesse C."/>
            <person name="Hori C."/>
            <person name="Igarashi K."/>
            <person name="Jurgens J.A."/>
            <person name="Kallen N."/>
            <person name="Kersten P."/>
            <person name="Kohler A."/>
            <person name="Kuees U."/>
            <person name="Kumar T.K.A."/>
            <person name="Kuo A."/>
            <person name="LaButti K."/>
            <person name="Larrondo L.F."/>
            <person name="Lindquist E."/>
            <person name="Ling A."/>
            <person name="Lombard V."/>
            <person name="Lucas S."/>
            <person name="Lundell T."/>
            <person name="Martin R."/>
            <person name="McLaughlin D.J."/>
            <person name="Morgenstern I."/>
            <person name="Morin E."/>
            <person name="Murat C."/>
            <person name="Nagy L.G."/>
            <person name="Nolan M."/>
            <person name="Ohm R.A."/>
            <person name="Patyshakuliyeva A."/>
            <person name="Rokas A."/>
            <person name="Ruiz-Duenas F.J."/>
            <person name="Sabat G."/>
            <person name="Salamov A."/>
            <person name="Samejima M."/>
            <person name="Schmutz J."/>
            <person name="Slot J.C."/>
            <person name="St John F."/>
            <person name="Stenlid J."/>
            <person name="Sun H."/>
            <person name="Sun S."/>
            <person name="Syed K."/>
            <person name="Tsang A."/>
            <person name="Wiebenga A."/>
            <person name="Young D."/>
            <person name="Pisabarro A."/>
            <person name="Eastwood D.C."/>
            <person name="Martin F."/>
            <person name="Cullen D."/>
            <person name="Grigoriev I.V."/>
            <person name="Hibbett D.S."/>
        </authorList>
    </citation>
    <scope>NUCLEOTIDE SEQUENCE</scope>
    <source>
        <strain evidence="2">FP-58527</strain>
    </source>
</reference>
<proteinExistence type="predicted"/>
<sequence>MPASLSPRVAEIPSTTDHAETARDPLRNIISPLVTNVISNTINVIALLEAFSGMIPAPPETVFTLVKAIGVQKARLDISRGLRLVKQVEQFGRDVCAAVGSDSENVDWPMAIKIARLLKSLVEVYKILEKHLTKNFVYRFVHYRKVSRVIKGGQSNDSGSPKSPKIAKRS</sequence>
<keyword evidence="2" id="KW-1185">Reference proteome</keyword>
<accession>S8E807</accession>
<dbReference type="InParanoid" id="S8E807"/>
<dbReference type="EMBL" id="KE504156">
    <property type="protein sequence ID" value="EPS99488.1"/>
    <property type="molecule type" value="Genomic_DNA"/>
</dbReference>
<dbReference type="STRING" id="743788.S8E807"/>
<organism evidence="1 2">
    <name type="scientific">Fomitopsis schrenkii</name>
    <name type="common">Brown rot fungus</name>
    <dbReference type="NCBI Taxonomy" id="2126942"/>
    <lineage>
        <taxon>Eukaryota</taxon>
        <taxon>Fungi</taxon>
        <taxon>Dikarya</taxon>
        <taxon>Basidiomycota</taxon>
        <taxon>Agaricomycotina</taxon>
        <taxon>Agaricomycetes</taxon>
        <taxon>Polyporales</taxon>
        <taxon>Fomitopsis</taxon>
    </lineage>
</organism>
<evidence type="ECO:0000313" key="2">
    <source>
        <dbReference type="Proteomes" id="UP000015241"/>
    </source>
</evidence>
<evidence type="ECO:0000313" key="1">
    <source>
        <dbReference type="EMBL" id="EPS99488.1"/>
    </source>
</evidence>
<gene>
    <name evidence="1" type="ORF">FOMPIDRAFT_1050526</name>
</gene>
<name>S8E807_FOMSC</name>
<dbReference type="OrthoDB" id="2795723at2759"/>